<dbReference type="AlphaFoldDB" id="A0A0E9WVK7"/>
<reference evidence="2" key="2">
    <citation type="journal article" date="2015" name="Fish Shellfish Immunol.">
        <title>Early steps in the European eel (Anguilla anguilla)-Vibrio vulnificus interaction in the gills: Role of the RtxA13 toxin.</title>
        <authorList>
            <person name="Callol A."/>
            <person name="Pajuelo D."/>
            <person name="Ebbesson L."/>
            <person name="Teles M."/>
            <person name="MacKenzie S."/>
            <person name="Amaro C."/>
        </authorList>
    </citation>
    <scope>NUCLEOTIDE SEQUENCE</scope>
</reference>
<reference evidence="2" key="1">
    <citation type="submission" date="2014-11" db="EMBL/GenBank/DDBJ databases">
        <authorList>
            <person name="Amaro Gonzalez C."/>
        </authorList>
    </citation>
    <scope>NUCLEOTIDE SEQUENCE</scope>
</reference>
<proteinExistence type="predicted"/>
<feature type="transmembrane region" description="Helical" evidence="1">
    <location>
        <begin position="29"/>
        <end position="55"/>
    </location>
</feature>
<evidence type="ECO:0000313" key="2">
    <source>
        <dbReference type="EMBL" id="JAH94439.1"/>
    </source>
</evidence>
<organism evidence="2">
    <name type="scientific">Anguilla anguilla</name>
    <name type="common">European freshwater eel</name>
    <name type="synonym">Muraena anguilla</name>
    <dbReference type="NCBI Taxonomy" id="7936"/>
    <lineage>
        <taxon>Eukaryota</taxon>
        <taxon>Metazoa</taxon>
        <taxon>Chordata</taxon>
        <taxon>Craniata</taxon>
        <taxon>Vertebrata</taxon>
        <taxon>Euteleostomi</taxon>
        <taxon>Actinopterygii</taxon>
        <taxon>Neopterygii</taxon>
        <taxon>Teleostei</taxon>
        <taxon>Anguilliformes</taxon>
        <taxon>Anguillidae</taxon>
        <taxon>Anguilla</taxon>
    </lineage>
</organism>
<evidence type="ECO:0000256" key="1">
    <source>
        <dbReference type="SAM" id="Phobius"/>
    </source>
</evidence>
<keyword evidence="1" id="KW-0472">Membrane</keyword>
<keyword evidence="1" id="KW-1133">Transmembrane helix</keyword>
<dbReference type="EMBL" id="GBXM01014138">
    <property type="protein sequence ID" value="JAH94439.1"/>
    <property type="molecule type" value="Transcribed_RNA"/>
</dbReference>
<sequence length="71" mass="8246">MLQFRLCTLVYSDRPLHCHNGNNGKTTMVIHYSGCALALLCELIKMFLYLISLIVMSEYKMSFREEMVNIP</sequence>
<name>A0A0E9WVK7_ANGAN</name>
<accession>A0A0E9WVK7</accession>
<protein>
    <submittedName>
        <fullName evidence="2">Uncharacterized protein</fullName>
    </submittedName>
</protein>
<keyword evidence="1" id="KW-0812">Transmembrane</keyword>